<keyword evidence="2" id="KW-1185">Reference proteome</keyword>
<evidence type="ECO:0000313" key="2">
    <source>
        <dbReference type="Proteomes" id="UP000297910"/>
    </source>
</evidence>
<gene>
    <name evidence="1" type="ORF">BPAE_0116g00280</name>
</gene>
<accession>A0A4Z1FQM4</accession>
<dbReference type="EMBL" id="PQXI01000116">
    <property type="protein sequence ID" value="TGO23967.1"/>
    <property type="molecule type" value="Genomic_DNA"/>
</dbReference>
<comment type="caution">
    <text evidence="1">The sequence shown here is derived from an EMBL/GenBank/DDBJ whole genome shotgun (WGS) entry which is preliminary data.</text>
</comment>
<name>A0A4Z1FQM4_9HELO</name>
<evidence type="ECO:0000313" key="1">
    <source>
        <dbReference type="EMBL" id="TGO23967.1"/>
    </source>
</evidence>
<dbReference type="Proteomes" id="UP000297910">
    <property type="component" value="Unassembled WGS sequence"/>
</dbReference>
<sequence length="90" mass="10230">MFTDLVRHIELTFSDELEDHNRHEYFGDTPDPKYSRVIDRDIFSKTAKPAESRHIMPLEVAIAAETPGTPALMPLCRIDLKLSDNALFAS</sequence>
<organism evidence="1 2">
    <name type="scientific">Botrytis paeoniae</name>
    <dbReference type="NCBI Taxonomy" id="278948"/>
    <lineage>
        <taxon>Eukaryota</taxon>
        <taxon>Fungi</taxon>
        <taxon>Dikarya</taxon>
        <taxon>Ascomycota</taxon>
        <taxon>Pezizomycotina</taxon>
        <taxon>Leotiomycetes</taxon>
        <taxon>Helotiales</taxon>
        <taxon>Sclerotiniaceae</taxon>
        <taxon>Botrytis</taxon>
    </lineage>
</organism>
<proteinExistence type="predicted"/>
<dbReference type="AlphaFoldDB" id="A0A4Z1FQM4"/>
<reference evidence="1 2" key="1">
    <citation type="submission" date="2017-12" db="EMBL/GenBank/DDBJ databases">
        <title>Comparative genomics of Botrytis spp.</title>
        <authorList>
            <person name="Valero-Jimenez C.A."/>
            <person name="Tapia P."/>
            <person name="Veloso J."/>
            <person name="Silva-Moreno E."/>
            <person name="Staats M."/>
            <person name="Valdes J.H."/>
            <person name="Van Kan J.A.L."/>
        </authorList>
    </citation>
    <scope>NUCLEOTIDE SEQUENCE [LARGE SCALE GENOMIC DNA]</scope>
    <source>
        <strain evidence="1 2">Bp0003</strain>
    </source>
</reference>
<protein>
    <submittedName>
        <fullName evidence="1">Uncharacterized protein</fullName>
    </submittedName>
</protein>